<protein>
    <submittedName>
        <fullName evidence="1">YajA</fullName>
    </submittedName>
</protein>
<dbReference type="Gene3D" id="1.10.260.40">
    <property type="entry name" value="lambda repressor-like DNA-binding domains"/>
    <property type="match status" value="1"/>
</dbReference>
<accession>A0A142BQ57</accession>
<dbReference type="CDD" id="cd00093">
    <property type="entry name" value="HTH_XRE"/>
    <property type="match status" value="1"/>
</dbReference>
<dbReference type="RefSeq" id="WP_072223385.1">
    <property type="nucleotide sequence ID" value="NZ_KU302800.1"/>
</dbReference>
<reference evidence="1" key="1">
    <citation type="journal article" date="2016" name="Antimicrob. Agents Chemother.">
        <title>Genomic characterization of Enterobacter cloacae isolates from China that co-produce KPC-3 and NDM-1 carbapenemases.</title>
        <authorList>
            <person name="Du H."/>
            <person name="Chen L."/>
            <person name="Chavda K.D."/>
            <person name="Pandey R."/>
            <person name="Zhang H."/>
            <person name="Xie X."/>
            <person name="Tang Y.W."/>
            <person name="Kreiswirth B.N."/>
        </authorList>
    </citation>
    <scope>NUCLEOTIDE SEQUENCE</scope>
    <source>
        <strain evidence="1">SZECL1</strain>
        <plasmid evidence="1">pKPC3_SZ</plasmid>
    </source>
</reference>
<dbReference type="GeneID" id="55633855"/>
<geneLocation type="plasmid" evidence="1">
    <name>pKPC3_SZ</name>
</geneLocation>
<name>A0A142BQ57_ENTCL</name>
<dbReference type="InterPro" id="IPR010982">
    <property type="entry name" value="Lambda_DNA-bd_dom_sf"/>
</dbReference>
<dbReference type="InterPro" id="IPR001387">
    <property type="entry name" value="Cro/C1-type_HTH"/>
</dbReference>
<keyword evidence="1" id="KW-0614">Plasmid</keyword>
<dbReference type="AlphaFoldDB" id="A0A142BQ57"/>
<sequence>MLINTPENIKILRKKIGLTQKECAEMFGMTARSWRRKEEPQTTASNTTLSPIEFNYLLLLAGEHPDYVLCKREALHP</sequence>
<proteinExistence type="predicted"/>
<organism evidence="1">
    <name type="scientific">Enterobacter cloacae</name>
    <dbReference type="NCBI Taxonomy" id="550"/>
    <lineage>
        <taxon>Bacteria</taxon>
        <taxon>Pseudomonadati</taxon>
        <taxon>Pseudomonadota</taxon>
        <taxon>Gammaproteobacteria</taxon>
        <taxon>Enterobacterales</taxon>
        <taxon>Enterobacteriaceae</taxon>
        <taxon>Enterobacter</taxon>
        <taxon>Enterobacter cloacae complex</taxon>
    </lineage>
</organism>
<dbReference type="SUPFAM" id="SSF47413">
    <property type="entry name" value="lambda repressor-like DNA-binding domains"/>
    <property type="match status" value="1"/>
</dbReference>
<dbReference type="GO" id="GO:0003677">
    <property type="term" value="F:DNA binding"/>
    <property type="evidence" value="ECO:0007669"/>
    <property type="project" value="InterPro"/>
</dbReference>
<evidence type="ECO:0000313" key="1">
    <source>
        <dbReference type="EMBL" id="AMP35215.1"/>
    </source>
</evidence>
<dbReference type="EMBL" id="KU302800">
    <property type="protein sequence ID" value="AMP35215.1"/>
    <property type="molecule type" value="Genomic_DNA"/>
</dbReference>